<reference evidence="2 3" key="1">
    <citation type="submission" date="2019-03" db="EMBL/GenBank/DDBJ databases">
        <title>Burkholderia cepacia outbreak.</title>
        <authorList>
            <person name="Farzana R."/>
            <person name="Walsh T.R."/>
        </authorList>
    </citation>
    <scope>NUCLEOTIDE SEQUENCE [LARGE SCALE GENOMIC DNA]</scope>
    <source>
        <strain evidence="3">d13</strain>
    </source>
</reference>
<dbReference type="RefSeq" id="WP_134257983.1">
    <property type="nucleotide sequence ID" value="NZ_SNSG01000079.1"/>
</dbReference>
<keyword evidence="1" id="KW-0812">Transmembrane</keyword>
<organism evidence="2 3">
    <name type="scientific">Burkholderia cepacia</name>
    <name type="common">Pseudomonas cepacia</name>
    <dbReference type="NCBI Taxonomy" id="292"/>
    <lineage>
        <taxon>Bacteria</taxon>
        <taxon>Pseudomonadati</taxon>
        <taxon>Pseudomonadota</taxon>
        <taxon>Betaproteobacteria</taxon>
        <taxon>Burkholderiales</taxon>
        <taxon>Burkholderiaceae</taxon>
        <taxon>Burkholderia</taxon>
        <taxon>Burkholderia cepacia complex</taxon>
    </lineage>
</organism>
<gene>
    <name evidence="2" type="ORF">E3D37_42690</name>
</gene>
<sequence>MKLALVFGLARAIPYVVVPVADQAGVGGQVRCAIAIIWIVLLFVAARIVRRAWNEISVACELGLATVLRKLKRDNKQREASGQSAGGARMR</sequence>
<keyword evidence="1" id="KW-1133">Transmembrane helix</keyword>
<dbReference type="AlphaFoldDB" id="A0AAX2RAC8"/>
<comment type="caution">
    <text evidence="2">The sequence shown here is derived from an EMBL/GenBank/DDBJ whole genome shotgun (WGS) entry which is preliminary data.</text>
</comment>
<accession>A0AAX2RAC8</accession>
<evidence type="ECO:0000313" key="3">
    <source>
        <dbReference type="Proteomes" id="UP000298234"/>
    </source>
</evidence>
<evidence type="ECO:0000256" key="1">
    <source>
        <dbReference type="SAM" id="Phobius"/>
    </source>
</evidence>
<keyword evidence="1" id="KW-0472">Membrane</keyword>
<dbReference type="EMBL" id="SNSQ01000097">
    <property type="protein sequence ID" value="TEU32596.1"/>
    <property type="molecule type" value="Genomic_DNA"/>
</dbReference>
<proteinExistence type="predicted"/>
<protein>
    <submittedName>
        <fullName evidence="2">Uncharacterized protein</fullName>
    </submittedName>
</protein>
<name>A0AAX2RAC8_BURCE</name>
<dbReference type="Proteomes" id="UP000298234">
    <property type="component" value="Unassembled WGS sequence"/>
</dbReference>
<feature type="transmembrane region" description="Helical" evidence="1">
    <location>
        <begin position="28"/>
        <end position="49"/>
    </location>
</feature>
<evidence type="ECO:0000313" key="2">
    <source>
        <dbReference type="EMBL" id="TEU32596.1"/>
    </source>
</evidence>